<name>W5TS42_9NOCA</name>
<dbReference type="HOGENOM" id="CLU_160046_0_0_11"/>
<dbReference type="PATRIC" id="fig|1415166.3.peg.7168"/>
<accession>W5TS42</accession>
<evidence type="ECO:0000259" key="1">
    <source>
        <dbReference type="PROSITE" id="PS51819"/>
    </source>
</evidence>
<reference evidence="2 3" key="1">
    <citation type="journal article" date="2014" name="Appl. Environ. Microbiol.">
        <title>Insights into the Microbial Degradation of Rubber and Gutta-Percha by Analysis of the Complete Genome of Nocardia nova SH22a.</title>
        <authorList>
            <person name="Luo Q."/>
            <person name="Hiessl S."/>
            <person name="Poehlein A."/>
            <person name="Daniel R."/>
            <person name="Steinbuchel A."/>
        </authorList>
    </citation>
    <scope>NUCLEOTIDE SEQUENCE [LARGE SCALE GENOMIC DNA]</scope>
    <source>
        <strain evidence="2">SH22a</strain>
    </source>
</reference>
<dbReference type="eggNOG" id="COG0346">
    <property type="taxonomic scope" value="Bacteria"/>
</dbReference>
<dbReference type="Pfam" id="PF00903">
    <property type="entry name" value="Glyoxalase"/>
    <property type="match status" value="1"/>
</dbReference>
<evidence type="ECO:0000313" key="3">
    <source>
        <dbReference type="Proteomes" id="UP000019150"/>
    </source>
</evidence>
<dbReference type="KEGG" id="nno:NONO_c69820"/>
<proteinExistence type="predicted"/>
<protein>
    <submittedName>
        <fullName evidence="2">Glyoxalase-like domain-containing protein</fullName>
    </submittedName>
</protein>
<dbReference type="SUPFAM" id="SSF54593">
    <property type="entry name" value="Glyoxalase/Bleomycin resistance protein/Dihydroxybiphenyl dioxygenase"/>
    <property type="match status" value="1"/>
</dbReference>
<organism evidence="2 3">
    <name type="scientific">Nocardia nova SH22a</name>
    <dbReference type="NCBI Taxonomy" id="1415166"/>
    <lineage>
        <taxon>Bacteria</taxon>
        <taxon>Bacillati</taxon>
        <taxon>Actinomycetota</taxon>
        <taxon>Actinomycetes</taxon>
        <taxon>Mycobacteriales</taxon>
        <taxon>Nocardiaceae</taxon>
        <taxon>Nocardia</taxon>
    </lineage>
</organism>
<sequence>MDILSSRIILRPVDYERTLAFYRDALELAIAREYPGGTVFYAGQSLIEVAAHGRAQDAPTGFAGAVWLQVRDAGIAATELALRGVPIDRAPVREPWGLIEMWLRDPDGVPIVLVEVPADHPLRRDSRTPGD</sequence>
<gene>
    <name evidence="2" type="ORF">NONO_c69820</name>
</gene>
<dbReference type="Gene3D" id="3.10.180.10">
    <property type="entry name" value="2,3-Dihydroxybiphenyl 1,2-Dioxygenase, domain 1"/>
    <property type="match status" value="1"/>
</dbReference>
<dbReference type="AlphaFoldDB" id="W5TS42"/>
<dbReference type="InterPro" id="IPR037523">
    <property type="entry name" value="VOC_core"/>
</dbReference>
<dbReference type="InterPro" id="IPR029068">
    <property type="entry name" value="Glyas_Bleomycin-R_OHBP_Dase"/>
</dbReference>
<dbReference type="OrthoDB" id="3428042at2"/>
<dbReference type="RefSeq" id="WP_025353034.1">
    <property type="nucleotide sequence ID" value="NZ_CP006850.1"/>
</dbReference>
<evidence type="ECO:0000313" key="2">
    <source>
        <dbReference type="EMBL" id="AHH21743.1"/>
    </source>
</evidence>
<dbReference type="Proteomes" id="UP000019150">
    <property type="component" value="Chromosome"/>
</dbReference>
<dbReference type="STRING" id="1415166.NONO_c69820"/>
<dbReference type="EMBL" id="CP006850">
    <property type="protein sequence ID" value="AHH21743.1"/>
    <property type="molecule type" value="Genomic_DNA"/>
</dbReference>
<feature type="domain" description="VOC" evidence="1">
    <location>
        <begin position="1"/>
        <end position="116"/>
    </location>
</feature>
<dbReference type="PROSITE" id="PS51819">
    <property type="entry name" value="VOC"/>
    <property type="match status" value="1"/>
</dbReference>
<keyword evidence="3" id="KW-1185">Reference proteome</keyword>
<dbReference type="InterPro" id="IPR004360">
    <property type="entry name" value="Glyas_Fos-R_dOase_dom"/>
</dbReference>